<evidence type="ECO:0000256" key="1">
    <source>
        <dbReference type="SAM" id="MobiDB-lite"/>
    </source>
</evidence>
<sequence>MPKGHDSAPATPLLAGDSREADSCLPNMLITSFYQKVGQKVEKAPSLQQITEQITEQINKQIELEMQLESQGVALDQDQEHEPVLVALALEDGGEESYDRCLERDSEIRAAESVKIDSAGSSTTVLAAEQSYRKSRRTPKGQQSALERLRMESEPRGPQRRKGHEPLQESSHHRRPSGQHMTANNELGDIGVSGSGIPEGKSDYLNDSSLLFLDYMLPDVPCSPIAKAGPCGRSKVRSSPFPVITRGRHAIKEDEAAHTVQPPGPPVADPRVAATGVVLVDVTPLSLVFFCTPSGVTVFSRISLGPNDPLRVSHL</sequence>
<keyword evidence="3" id="KW-1185">Reference proteome</keyword>
<reference evidence="2" key="1">
    <citation type="journal article" date="2022" name="bioRxiv">
        <title>Sequencing and chromosome-scale assembly of the giantPleurodeles waltlgenome.</title>
        <authorList>
            <person name="Brown T."/>
            <person name="Elewa A."/>
            <person name="Iarovenko S."/>
            <person name="Subramanian E."/>
            <person name="Araus A.J."/>
            <person name="Petzold A."/>
            <person name="Susuki M."/>
            <person name="Suzuki K.-i.T."/>
            <person name="Hayashi T."/>
            <person name="Toyoda A."/>
            <person name="Oliveira C."/>
            <person name="Osipova E."/>
            <person name="Leigh N.D."/>
            <person name="Simon A."/>
            <person name="Yun M.H."/>
        </authorList>
    </citation>
    <scope>NUCLEOTIDE SEQUENCE</scope>
    <source>
        <strain evidence="2">20211129_DDA</strain>
        <tissue evidence="2">Liver</tissue>
    </source>
</reference>
<evidence type="ECO:0000313" key="3">
    <source>
        <dbReference type="Proteomes" id="UP001066276"/>
    </source>
</evidence>
<proteinExistence type="predicted"/>
<dbReference type="EMBL" id="JANPWB010000013">
    <property type="protein sequence ID" value="KAJ1106114.1"/>
    <property type="molecule type" value="Genomic_DNA"/>
</dbReference>
<evidence type="ECO:0000313" key="2">
    <source>
        <dbReference type="EMBL" id="KAJ1106114.1"/>
    </source>
</evidence>
<dbReference type="Proteomes" id="UP001066276">
    <property type="component" value="Chromosome 9"/>
</dbReference>
<name>A0AAV7MUI0_PLEWA</name>
<gene>
    <name evidence="2" type="ORF">NDU88_003517</name>
</gene>
<feature type="compositionally biased region" description="Basic and acidic residues" evidence="1">
    <location>
        <begin position="147"/>
        <end position="157"/>
    </location>
</feature>
<comment type="caution">
    <text evidence="2">The sequence shown here is derived from an EMBL/GenBank/DDBJ whole genome shotgun (WGS) entry which is preliminary data.</text>
</comment>
<organism evidence="2 3">
    <name type="scientific">Pleurodeles waltl</name>
    <name type="common">Iberian ribbed newt</name>
    <dbReference type="NCBI Taxonomy" id="8319"/>
    <lineage>
        <taxon>Eukaryota</taxon>
        <taxon>Metazoa</taxon>
        <taxon>Chordata</taxon>
        <taxon>Craniata</taxon>
        <taxon>Vertebrata</taxon>
        <taxon>Euteleostomi</taxon>
        <taxon>Amphibia</taxon>
        <taxon>Batrachia</taxon>
        <taxon>Caudata</taxon>
        <taxon>Salamandroidea</taxon>
        <taxon>Salamandridae</taxon>
        <taxon>Pleurodelinae</taxon>
        <taxon>Pleurodeles</taxon>
    </lineage>
</organism>
<dbReference type="AlphaFoldDB" id="A0AAV7MUI0"/>
<accession>A0AAV7MUI0</accession>
<protein>
    <submittedName>
        <fullName evidence="2">Uncharacterized protein</fullName>
    </submittedName>
</protein>
<feature type="region of interest" description="Disordered" evidence="1">
    <location>
        <begin position="120"/>
        <end position="195"/>
    </location>
</feature>